<dbReference type="PROSITE" id="PS50109">
    <property type="entry name" value="HIS_KIN"/>
    <property type="match status" value="1"/>
</dbReference>
<dbReference type="EC" id="2.7.13.3" evidence="3"/>
<dbReference type="AlphaFoldDB" id="A0A5C8Z2Z5"/>
<keyword evidence="10 12" id="KW-0472">Membrane</keyword>
<evidence type="ECO:0000256" key="7">
    <source>
        <dbReference type="ARBA" id="ARBA00022777"/>
    </source>
</evidence>
<keyword evidence="6 12" id="KW-0812">Transmembrane</keyword>
<dbReference type="InterPro" id="IPR005467">
    <property type="entry name" value="His_kinase_dom"/>
</dbReference>
<keyword evidence="8 12" id="KW-1133">Transmembrane helix</keyword>
<dbReference type="InterPro" id="IPR003661">
    <property type="entry name" value="HisK_dim/P_dom"/>
</dbReference>
<dbReference type="SMART" id="SM00304">
    <property type="entry name" value="HAMP"/>
    <property type="match status" value="1"/>
</dbReference>
<comment type="caution">
    <text evidence="15">The sequence shown here is derived from an EMBL/GenBank/DDBJ whole genome shotgun (WGS) entry which is preliminary data.</text>
</comment>
<keyword evidence="4" id="KW-0597">Phosphoprotein</keyword>
<evidence type="ECO:0000256" key="8">
    <source>
        <dbReference type="ARBA" id="ARBA00022989"/>
    </source>
</evidence>
<dbReference type="InterPro" id="IPR036890">
    <property type="entry name" value="HATPase_C_sf"/>
</dbReference>
<dbReference type="Pfam" id="PF00512">
    <property type="entry name" value="HisKA"/>
    <property type="match status" value="1"/>
</dbReference>
<evidence type="ECO:0000256" key="5">
    <source>
        <dbReference type="ARBA" id="ARBA00022679"/>
    </source>
</evidence>
<keyword evidence="5" id="KW-0808">Transferase</keyword>
<evidence type="ECO:0000256" key="1">
    <source>
        <dbReference type="ARBA" id="ARBA00000085"/>
    </source>
</evidence>
<dbReference type="InterPro" id="IPR036097">
    <property type="entry name" value="HisK_dim/P_sf"/>
</dbReference>
<evidence type="ECO:0000256" key="9">
    <source>
        <dbReference type="ARBA" id="ARBA00023012"/>
    </source>
</evidence>
<dbReference type="SUPFAM" id="SSF158472">
    <property type="entry name" value="HAMP domain-like"/>
    <property type="match status" value="1"/>
</dbReference>
<dbReference type="SMART" id="SM00388">
    <property type="entry name" value="HisKA"/>
    <property type="match status" value="1"/>
</dbReference>
<dbReference type="SUPFAM" id="SSF47384">
    <property type="entry name" value="Homodimeric domain of signal transducing histidine kinase"/>
    <property type="match status" value="1"/>
</dbReference>
<evidence type="ECO:0000313" key="16">
    <source>
        <dbReference type="Proteomes" id="UP000321764"/>
    </source>
</evidence>
<accession>A0A5C8Z2Z5</accession>
<dbReference type="CDD" id="cd00082">
    <property type="entry name" value="HisKA"/>
    <property type="match status" value="1"/>
</dbReference>
<dbReference type="InterPro" id="IPR003594">
    <property type="entry name" value="HATPase_dom"/>
</dbReference>
<dbReference type="SMART" id="SM00387">
    <property type="entry name" value="HATPase_c"/>
    <property type="match status" value="1"/>
</dbReference>
<sequence>MAISRKLFFSFLALTCIILLATLSLARWSFNQGFLNYFQALEQRRLENLSLDLAEAYVAADYSWQGINSRSFDRIIQNYSRSHNVQQLPNRQDPNRTAPQPLNGQSAPFPRLSDPAGNSAERQLPRVPINIQPTTLPPPNLPPASVYDVDDKLIVGMALDRRAEGLVEAPIRVEGELVGSIKSIGPVRLDYDLAKAFSRQQLWTSLLIGVFSLALALGLSLWLAKLFLTPIQIIMTAISRLSDGNYSDRLDDQRKDEFGNMMRNIDHLANTLDKNRSSRNRWLADISHELRTPLTILTGEIEMMQEGLKPLDMDRLKSLQQETDRMRHIVDDLYQLSLSDIGGLRYNLEIIDISEPIQTAAMACQSRFDEKGLQFELHSDVVAKTRADKKRLEQLFINLLTNASAYTDKPGKVVLKVFVEQQDIVIQLDDSAPSVQADECELLLEPLYRTDASRTRRGEGAGLGLTICKNIVDAHHGQIGLSPSTLGGLQVVVKLKLEEKTYE</sequence>
<keyword evidence="7" id="KW-0418">Kinase</keyword>
<protein>
    <recommendedName>
        <fullName evidence="3">histidine kinase</fullName>
        <ecNumber evidence="3">2.7.13.3</ecNumber>
    </recommendedName>
</protein>
<comment type="catalytic activity">
    <reaction evidence="1">
        <text>ATP + protein L-histidine = ADP + protein N-phospho-L-histidine.</text>
        <dbReference type="EC" id="2.7.13.3"/>
    </reaction>
</comment>
<dbReference type="Gene3D" id="6.10.340.10">
    <property type="match status" value="1"/>
</dbReference>
<dbReference type="Pfam" id="PF02518">
    <property type="entry name" value="HATPase_c"/>
    <property type="match status" value="1"/>
</dbReference>
<name>A0A5C8Z2Z5_9GAMM</name>
<dbReference type="PROSITE" id="PS50885">
    <property type="entry name" value="HAMP"/>
    <property type="match status" value="1"/>
</dbReference>
<evidence type="ECO:0000256" key="10">
    <source>
        <dbReference type="ARBA" id="ARBA00023136"/>
    </source>
</evidence>
<evidence type="ECO:0000259" key="14">
    <source>
        <dbReference type="PROSITE" id="PS50885"/>
    </source>
</evidence>
<dbReference type="PANTHER" id="PTHR45436:SF5">
    <property type="entry name" value="SENSOR HISTIDINE KINASE TRCS"/>
    <property type="match status" value="1"/>
</dbReference>
<gene>
    <name evidence="15" type="ORF">FME95_10915</name>
</gene>
<dbReference type="Pfam" id="PF00672">
    <property type="entry name" value="HAMP"/>
    <property type="match status" value="1"/>
</dbReference>
<comment type="subcellular location">
    <subcellularLocation>
        <location evidence="2">Membrane</location>
    </subcellularLocation>
</comment>
<proteinExistence type="predicted"/>
<evidence type="ECO:0000256" key="4">
    <source>
        <dbReference type="ARBA" id="ARBA00022553"/>
    </source>
</evidence>
<dbReference type="SUPFAM" id="SSF55874">
    <property type="entry name" value="ATPase domain of HSP90 chaperone/DNA topoisomerase II/histidine kinase"/>
    <property type="match status" value="1"/>
</dbReference>
<dbReference type="RefSeq" id="WP_147714523.1">
    <property type="nucleotide sequence ID" value="NZ_VKAD01000002.1"/>
</dbReference>
<dbReference type="CDD" id="cd06225">
    <property type="entry name" value="HAMP"/>
    <property type="match status" value="1"/>
</dbReference>
<dbReference type="InterPro" id="IPR004358">
    <property type="entry name" value="Sig_transdc_His_kin-like_C"/>
</dbReference>
<feature type="compositionally biased region" description="Polar residues" evidence="11">
    <location>
        <begin position="85"/>
        <end position="106"/>
    </location>
</feature>
<dbReference type="Gene3D" id="1.10.287.130">
    <property type="match status" value="1"/>
</dbReference>
<dbReference type="EMBL" id="VKAD01000002">
    <property type="protein sequence ID" value="TXR51927.1"/>
    <property type="molecule type" value="Genomic_DNA"/>
</dbReference>
<dbReference type="Proteomes" id="UP000321764">
    <property type="component" value="Unassembled WGS sequence"/>
</dbReference>
<organism evidence="15 16">
    <name type="scientific">Reinekea thalattae</name>
    <dbReference type="NCBI Taxonomy" id="2593301"/>
    <lineage>
        <taxon>Bacteria</taxon>
        <taxon>Pseudomonadati</taxon>
        <taxon>Pseudomonadota</taxon>
        <taxon>Gammaproteobacteria</taxon>
        <taxon>Oceanospirillales</taxon>
        <taxon>Saccharospirillaceae</taxon>
        <taxon>Reinekea</taxon>
    </lineage>
</organism>
<keyword evidence="16" id="KW-1185">Reference proteome</keyword>
<dbReference type="Gene3D" id="3.30.565.10">
    <property type="entry name" value="Histidine kinase-like ATPase, C-terminal domain"/>
    <property type="match status" value="1"/>
</dbReference>
<evidence type="ECO:0000256" key="2">
    <source>
        <dbReference type="ARBA" id="ARBA00004370"/>
    </source>
</evidence>
<feature type="region of interest" description="Disordered" evidence="11">
    <location>
        <begin position="85"/>
        <end position="119"/>
    </location>
</feature>
<dbReference type="PANTHER" id="PTHR45436">
    <property type="entry name" value="SENSOR HISTIDINE KINASE YKOH"/>
    <property type="match status" value="1"/>
</dbReference>
<dbReference type="InterPro" id="IPR050428">
    <property type="entry name" value="TCS_sensor_his_kinase"/>
</dbReference>
<evidence type="ECO:0000256" key="6">
    <source>
        <dbReference type="ARBA" id="ARBA00022692"/>
    </source>
</evidence>
<dbReference type="InterPro" id="IPR003660">
    <property type="entry name" value="HAMP_dom"/>
</dbReference>
<evidence type="ECO:0000259" key="13">
    <source>
        <dbReference type="PROSITE" id="PS50109"/>
    </source>
</evidence>
<dbReference type="GO" id="GO:0016020">
    <property type="term" value="C:membrane"/>
    <property type="evidence" value="ECO:0007669"/>
    <property type="project" value="UniProtKB-SubCell"/>
</dbReference>
<dbReference type="GO" id="GO:0000155">
    <property type="term" value="F:phosphorelay sensor kinase activity"/>
    <property type="evidence" value="ECO:0007669"/>
    <property type="project" value="InterPro"/>
</dbReference>
<feature type="domain" description="HAMP" evidence="14">
    <location>
        <begin position="225"/>
        <end position="277"/>
    </location>
</feature>
<evidence type="ECO:0000256" key="3">
    <source>
        <dbReference type="ARBA" id="ARBA00012438"/>
    </source>
</evidence>
<evidence type="ECO:0000313" key="15">
    <source>
        <dbReference type="EMBL" id="TXR51927.1"/>
    </source>
</evidence>
<keyword evidence="9" id="KW-0902">Two-component regulatory system</keyword>
<dbReference type="PRINTS" id="PR00344">
    <property type="entry name" value="BCTRLSENSOR"/>
</dbReference>
<evidence type="ECO:0000256" key="12">
    <source>
        <dbReference type="SAM" id="Phobius"/>
    </source>
</evidence>
<dbReference type="OrthoDB" id="9804645at2"/>
<feature type="transmembrane region" description="Helical" evidence="12">
    <location>
        <begin position="202"/>
        <end position="224"/>
    </location>
</feature>
<feature type="domain" description="Histidine kinase" evidence="13">
    <location>
        <begin position="285"/>
        <end position="499"/>
    </location>
</feature>
<reference evidence="15 16" key="1">
    <citation type="submission" date="2019-07" db="EMBL/GenBank/DDBJ databases">
        <title>Reinekea sp. strain SSH23 genome sequencing and assembly.</title>
        <authorList>
            <person name="Kim I."/>
        </authorList>
    </citation>
    <scope>NUCLEOTIDE SEQUENCE [LARGE SCALE GENOMIC DNA]</scope>
    <source>
        <strain evidence="15 16">SSH23</strain>
    </source>
</reference>
<evidence type="ECO:0000256" key="11">
    <source>
        <dbReference type="SAM" id="MobiDB-lite"/>
    </source>
</evidence>